<feature type="domain" description="3-hydroxyacyl-CoA dehydrogenase NAD binding" evidence="4">
    <location>
        <begin position="5"/>
        <end position="182"/>
    </location>
</feature>
<dbReference type="PANTHER" id="PTHR48075:SF5">
    <property type="entry name" value="3-HYDROXYBUTYRYL-COA DEHYDROGENASE"/>
    <property type="match status" value="1"/>
</dbReference>
<dbReference type="EMBL" id="JAPFQL010000094">
    <property type="protein sequence ID" value="MDC5698937.1"/>
    <property type="molecule type" value="Genomic_DNA"/>
</dbReference>
<dbReference type="InterPro" id="IPR008927">
    <property type="entry name" value="6-PGluconate_DH-like_C_sf"/>
</dbReference>
<dbReference type="RefSeq" id="WP_272463497.1">
    <property type="nucleotide sequence ID" value="NZ_JAPFQL010000094.1"/>
</dbReference>
<comment type="similarity">
    <text evidence="1">Belongs to the 3-hydroxyacyl-CoA dehydrogenase family.</text>
</comment>
<dbReference type="InterPro" id="IPR006108">
    <property type="entry name" value="3HC_DH_C"/>
</dbReference>
<feature type="domain" description="3-hydroxyacyl-CoA dehydrogenase C-terminal" evidence="3">
    <location>
        <begin position="186"/>
        <end position="283"/>
    </location>
</feature>
<evidence type="ECO:0000256" key="2">
    <source>
        <dbReference type="ARBA" id="ARBA00023002"/>
    </source>
</evidence>
<evidence type="ECO:0000259" key="3">
    <source>
        <dbReference type="Pfam" id="PF00725"/>
    </source>
</evidence>
<evidence type="ECO:0000313" key="5">
    <source>
        <dbReference type="EMBL" id="MDC5698937.1"/>
    </source>
</evidence>
<dbReference type="InterPro" id="IPR006176">
    <property type="entry name" value="3-OHacyl-CoA_DH_NAD-bd"/>
</dbReference>
<protein>
    <submittedName>
        <fullName evidence="5">3-hydroxyacyl-CoA dehydrogenase NAD-binding domain-containing protein</fullName>
    </submittedName>
</protein>
<dbReference type="Gene3D" id="1.10.1040.50">
    <property type="match status" value="1"/>
</dbReference>
<organism evidence="5 6">
    <name type="scientific">Intrasporangium calvum</name>
    <dbReference type="NCBI Taxonomy" id="53358"/>
    <lineage>
        <taxon>Bacteria</taxon>
        <taxon>Bacillati</taxon>
        <taxon>Actinomycetota</taxon>
        <taxon>Actinomycetes</taxon>
        <taxon>Micrococcales</taxon>
        <taxon>Intrasporangiaceae</taxon>
        <taxon>Intrasporangium</taxon>
    </lineage>
</organism>
<gene>
    <name evidence="5" type="ORF">OO014_16920</name>
</gene>
<reference evidence="5 6" key="1">
    <citation type="submission" date="2022-11" db="EMBL/GenBank/DDBJ databases">
        <title>Anaerobic phenanthrene biodegradation by a DNRA strain PheN6.</title>
        <authorList>
            <person name="Zhang Z."/>
        </authorList>
    </citation>
    <scope>NUCLEOTIDE SEQUENCE [LARGE SCALE GENOMIC DNA]</scope>
    <source>
        <strain evidence="5 6">PheN6</strain>
    </source>
</reference>
<sequence>MDVRNVAVIGAGAMGAGIAQVAAAAGHEVSLVDAAPGAAAAAIDRLGGGLDRLVAKGRLTAEEAATVRRRLTPVGSVDELPECGLVIEAVPEDLALKRKIFADLGATQPAATILATNTSSIDVSAIAEAVIHPERVVGLHFFNPPQVMALVEVIHGEQSGAAVLEEAMSLMRAWGKTPVRCSSTPGFIVNRVARPFYGEAQRMVEAGVADPATIDWILRERGGFPMGPLELTDFIGQDVNLAVGTSVWEQTGRDERYAPTDFQRGLVEAGRLGRKSGEGVYTYAADGVLVGGEPDLTLAERLVGGPVETDPLARTLAMLVNEAADLVGRGEATAADVDIAMVLGTRYPRGPIEWGRAIGLAVVSRQIEELDRAFPGGRYRPSPALLDGTLG</sequence>
<dbReference type="Pfam" id="PF00725">
    <property type="entry name" value="3HCDH"/>
    <property type="match status" value="2"/>
</dbReference>
<evidence type="ECO:0000259" key="4">
    <source>
        <dbReference type="Pfam" id="PF02737"/>
    </source>
</evidence>
<keyword evidence="2" id="KW-0560">Oxidoreductase</keyword>
<proteinExistence type="inferred from homology"/>
<dbReference type="SUPFAM" id="SSF51735">
    <property type="entry name" value="NAD(P)-binding Rossmann-fold domains"/>
    <property type="match status" value="1"/>
</dbReference>
<feature type="domain" description="3-hydroxyacyl-CoA dehydrogenase C-terminal" evidence="3">
    <location>
        <begin position="313"/>
        <end position="385"/>
    </location>
</feature>
<dbReference type="PROSITE" id="PS00067">
    <property type="entry name" value="3HCDH"/>
    <property type="match status" value="1"/>
</dbReference>
<dbReference type="SUPFAM" id="SSF48179">
    <property type="entry name" value="6-phosphogluconate dehydrogenase C-terminal domain-like"/>
    <property type="match status" value="2"/>
</dbReference>
<keyword evidence="6" id="KW-1185">Reference proteome</keyword>
<dbReference type="Proteomes" id="UP001150259">
    <property type="component" value="Unassembled WGS sequence"/>
</dbReference>
<dbReference type="Pfam" id="PF02737">
    <property type="entry name" value="3HCDH_N"/>
    <property type="match status" value="1"/>
</dbReference>
<dbReference type="InterPro" id="IPR036291">
    <property type="entry name" value="NAD(P)-bd_dom_sf"/>
</dbReference>
<comment type="caution">
    <text evidence="5">The sequence shown here is derived from an EMBL/GenBank/DDBJ whole genome shotgun (WGS) entry which is preliminary data.</text>
</comment>
<dbReference type="PANTHER" id="PTHR48075">
    <property type="entry name" value="3-HYDROXYACYL-COA DEHYDROGENASE FAMILY PROTEIN"/>
    <property type="match status" value="1"/>
</dbReference>
<evidence type="ECO:0000313" key="6">
    <source>
        <dbReference type="Proteomes" id="UP001150259"/>
    </source>
</evidence>
<dbReference type="InterPro" id="IPR006180">
    <property type="entry name" value="3-OHacyl-CoA_DH_CS"/>
</dbReference>
<name>A0ABT5GL18_9MICO</name>
<evidence type="ECO:0000256" key="1">
    <source>
        <dbReference type="ARBA" id="ARBA00009463"/>
    </source>
</evidence>
<accession>A0ABT5GL18</accession>
<dbReference type="Gene3D" id="3.40.50.720">
    <property type="entry name" value="NAD(P)-binding Rossmann-like Domain"/>
    <property type="match status" value="1"/>
</dbReference>